<evidence type="ECO:0000256" key="1">
    <source>
        <dbReference type="ARBA" id="ARBA00004123"/>
    </source>
</evidence>
<dbReference type="AlphaFoldDB" id="A0A139H806"/>
<reference evidence="4 5" key="1">
    <citation type="submission" date="2015-07" db="EMBL/GenBank/DDBJ databases">
        <title>Comparative genomics of the Sigatoka disease complex on banana suggests a link between parallel evolutionary changes in Pseudocercospora fijiensis and Pseudocercospora eumusae and increased virulence on the banana host.</title>
        <authorList>
            <person name="Chang T.-C."/>
            <person name="Salvucci A."/>
            <person name="Crous P.W."/>
            <person name="Stergiopoulos I."/>
        </authorList>
    </citation>
    <scope>NUCLEOTIDE SEQUENCE [LARGE SCALE GENOMIC DNA]</scope>
    <source>
        <strain evidence="4 5">CBS 114824</strain>
    </source>
</reference>
<feature type="region of interest" description="Disordered" evidence="3">
    <location>
        <begin position="1"/>
        <end position="89"/>
    </location>
</feature>
<dbReference type="OrthoDB" id="10265068at2759"/>
<dbReference type="GO" id="GO:0005634">
    <property type="term" value="C:nucleus"/>
    <property type="evidence" value="ECO:0007669"/>
    <property type="project" value="UniProtKB-SubCell"/>
</dbReference>
<evidence type="ECO:0000256" key="2">
    <source>
        <dbReference type="ARBA" id="ARBA00023242"/>
    </source>
</evidence>
<feature type="region of interest" description="Disordered" evidence="3">
    <location>
        <begin position="697"/>
        <end position="744"/>
    </location>
</feature>
<evidence type="ECO:0008006" key="6">
    <source>
        <dbReference type="Google" id="ProtNLM"/>
    </source>
</evidence>
<feature type="compositionally biased region" description="Basic and acidic residues" evidence="3">
    <location>
        <begin position="8"/>
        <end position="19"/>
    </location>
</feature>
<feature type="compositionally biased region" description="Polar residues" evidence="3">
    <location>
        <begin position="279"/>
        <end position="288"/>
    </location>
</feature>
<feature type="compositionally biased region" description="Basic residues" evidence="3">
    <location>
        <begin position="839"/>
        <end position="850"/>
    </location>
</feature>
<feature type="compositionally biased region" description="Basic and acidic residues" evidence="3">
    <location>
        <begin position="512"/>
        <end position="523"/>
    </location>
</feature>
<organism evidence="4 5">
    <name type="scientific">Pseudocercospora eumusae</name>
    <dbReference type="NCBI Taxonomy" id="321146"/>
    <lineage>
        <taxon>Eukaryota</taxon>
        <taxon>Fungi</taxon>
        <taxon>Dikarya</taxon>
        <taxon>Ascomycota</taxon>
        <taxon>Pezizomycotina</taxon>
        <taxon>Dothideomycetes</taxon>
        <taxon>Dothideomycetidae</taxon>
        <taxon>Mycosphaerellales</taxon>
        <taxon>Mycosphaerellaceae</taxon>
        <taxon>Pseudocercospora</taxon>
    </lineage>
</organism>
<dbReference type="PANTHER" id="PTHR15074">
    <property type="entry name" value="METHYL-CPG-BINDING PROTEIN"/>
    <property type="match status" value="1"/>
</dbReference>
<dbReference type="Proteomes" id="UP000070133">
    <property type="component" value="Unassembled WGS sequence"/>
</dbReference>
<comment type="caution">
    <text evidence="4">The sequence shown here is derived from an EMBL/GenBank/DDBJ whole genome shotgun (WGS) entry which is preliminary data.</text>
</comment>
<feature type="region of interest" description="Disordered" evidence="3">
    <location>
        <begin position="184"/>
        <end position="213"/>
    </location>
</feature>
<feature type="region of interest" description="Disordered" evidence="3">
    <location>
        <begin position="358"/>
        <end position="648"/>
    </location>
</feature>
<comment type="subcellular location">
    <subcellularLocation>
        <location evidence="1">Nucleus</location>
    </subcellularLocation>
</comment>
<feature type="compositionally biased region" description="Low complexity" evidence="3">
    <location>
        <begin position="254"/>
        <end position="267"/>
    </location>
</feature>
<dbReference type="STRING" id="321146.A0A139H806"/>
<feature type="compositionally biased region" description="Acidic residues" evidence="3">
    <location>
        <begin position="602"/>
        <end position="612"/>
    </location>
</feature>
<dbReference type="GO" id="GO:0006281">
    <property type="term" value="P:DNA repair"/>
    <property type="evidence" value="ECO:0007669"/>
    <property type="project" value="InterPro"/>
</dbReference>
<accession>A0A139H806</accession>
<feature type="region of interest" description="Disordered" evidence="3">
    <location>
        <begin position="801"/>
        <end position="853"/>
    </location>
</feature>
<feature type="region of interest" description="Disordered" evidence="3">
    <location>
        <begin position="324"/>
        <end position="344"/>
    </location>
</feature>
<feature type="compositionally biased region" description="Polar residues" evidence="3">
    <location>
        <begin position="419"/>
        <end position="430"/>
    </location>
</feature>
<feature type="compositionally biased region" description="Acidic residues" evidence="3">
    <location>
        <begin position="366"/>
        <end position="386"/>
    </location>
</feature>
<feature type="compositionally biased region" description="Low complexity" evidence="3">
    <location>
        <begin position="24"/>
        <end position="37"/>
    </location>
</feature>
<evidence type="ECO:0000256" key="3">
    <source>
        <dbReference type="SAM" id="MobiDB-lite"/>
    </source>
</evidence>
<feature type="region of interest" description="Disordered" evidence="3">
    <location>
        <begin position="764"/>
        <end position="789"/>
    </location>
</feature>
<dbReference type="InterPro" id="IPR011257">
    <property type="entry name" value="DNA_glycosylase"/>
</dbReference>
<feature type="compositionally biased region" description="Basic and acidic residues" evidence="3">
    <location>
        <begin position="1155"/>
        <end position="1164"/>
    </location>
</feature>
<evidence type="ECO:0000313" key="5">
    <source>
        <dbReference type="Proteomes" id="UP000070133"/>
    </source>
</evidence>
<dbReference type="InterPro" id="IPR045138">
    <property type="entry name" value="MeCP2/MBD4"/>
</dbReference>
<gene>
    <name evidence="4" type="ORF">AC578_5508</name>
</gene>
<feature type="region of interest" description="Disordered" evidence="3">
    <location>
        <begin position="246"/>
        <end position="307"/>
    </location>
</feature>
<dbReference type="PANTHER" id="PTHR15074:SF0">
    <property type="entry name" value="METHYL-CPG-BINDING DOMAIN PROTEIN 4-LIKE PROTEIN"/>
    <property type="match status" value="1"/>
</dbReference>
<keyword evidence="5" id="KW-1185">Reference proteome</keyword>
<feature type="compositionally biased region" description="Polar residues" evidence="3">
    <location>
        <begin position="540"/>
        <end position="557"/>
    </location>
</feature>
<keyword evidence="2" id="KW-0539">Nucleus</keyword>
<sequence>MAKKRSAHQSELEHGDRPQKRVKASPVSAPVQQQSSVDGDLQARRRKRKHDKQFRRARAAPTPTIVQQQSLGDGLSKTQRKRKLKREKRDAFRAEAKLEMLPDPRLFPTKTAGGTQLARVPVDTDIVLDLAGLRTNAQQYKLDWPFAIQQAHSRRNNYDLQLKQLPPKQVALLEKFYRPSHALVKIEETTPPRNAPLERPQQPRIQAQAKPFNAFKPYVEPRISSVSLYRGDEDIEATKARLRRSFNISRGRPADASSDSSSSSESSTDSESDEETKQNRVSRGSFQESWAKKLADTSDNEQIQAAEDSKDIVKDALAAQASEVLVGDDEADQSRHETLPLDQQFTLDENGEIVLAQLDPIPLLGSDDESSNSDSSVDAELEPNEDGYEHLDDVDAQSGLASDALELEAQLPEDPADRQANTGISEQLNPLSDPEMVPSSPPQAAAPHEPGQNDLLDTLEGYIDAMPVSESTSANIGMKRSERQITAEEAGSSQTKTPPTEQVSPTTSRTVDVSKYRYGHGDPQDTQELYDDIDNVAQDLFQSTRPLPQGTLGSTRSSDLRRDEQHLTRESSDVRQDVSCNSLSTDRATVADVHNASQGSSDDLETETDSDYGDPNTREVQEVAMKNNTVTNTTDHDTADAGMYDSDGDEIEVDDAEANLLARRSSAISALTELAKTPSPPPEIVLPKAVQEAIAIANGTSSPSVPASAKKRQMTGRTSKHFSPPKPLPSKEPRKRSVANGYKTYEKIPDRIGYVDLGMHVTRSATSSLPQPEFEKRDETSSSDVDVEEEVGVPAQVQVDFESCHDESVPAASKNRRKTAKAADEIEHEEDSSPMPPSQKRRSSAKKRKTTGAISEHFITDRVDKFNTTGKNRIAGVSYAPTPSINEKSFGLIQEKIWNEPFWLIIAVTFLNKTAGRSAVPVFWKIRQKWPQPYLLAQADSDELLRMIHHLGLQNQRCKRIKQIAHAWASCPPALGKRFRTLHYPNKGDGKHYKKDEIIEGDADDCVGAVELAHIPGCGRYAIDSWRIFCRDVMRGLAKDYNGSGCQKEDFEPEWKRVVPQDKELRACLRWMWLREGYIWDALTGDKREATGEEMENAVKGQMEIEDEVERKFAAQAAGVAISSPEKARRGDLGETPVKEKLSLAEAPPDDVDGEEIRETADAE</sequence>
<feature type="region of interest" description="Disordered" evidence="3">
    <location>
        <begin position="1120"/>
        <end position="1164"/>
    </location>
</feature>
<feature type="compositionally biased region" description="Basic and acidic residues" evidence="3">
    <location>
        <begin position="1126"/>
        <end position="1143"/>
    </location>
</feature>
<feature type="compositionally biased region" description="Polar residues" evidence="3">
    <location>
        <begin position="578"/>
        <end position="587"/>
    </location>
</feature>
<dbReference type="Gene3D" id="1.10.340.30">
    <property type="entry name" value="Hypothetical protein, domain 2"/>
    <property type="match status" value="1"/>
</dbReference>
<dbReference type="GO" id="GO:0003824">
    <property type="term" value="F:catalytic activity"/>
    <property type="evidence" value="ECO:0007669"/>
    <property type="project" value="InterPro"/>
</dbReference>
<feature type="compositionally biased region" description="Basic residues" evidence="3">
    <location>
        <begin position="709"/>
        <end position="720"/>
    </location>
</feature>
<evidence type="ECO:0000313" key="4">
    <source>
        <dbReference type="EMBL" id="KXS98529.1"/>
    </source>
</evidence>
<protein>
    <recommendedName>
        <fullName evidence="6">HhH-GPD domain-containing protein</fullName>
    </recommendedName>
</protein>
<proteinExistence type="predicted"/>
<dbReference type="EMBL" id="LFZN01000111">
    <property type="protein sequence ID" value="KXS98529.1"/>
    <property type="molecule type" value="Genomic_DNA"/>
</dbReference>
<feature type="compositionally biased region" description="Basic and acidic residues" evidence="3">
    <location>
        <begin position="558"/>
        <end position="576"/>
    </location>
</feature>
<name>A0A139H806_9PEZI</name>
<dbReference type="SUPFAM" id="SSF48150">
    <property type="entry name" value="DNA-glycosylase"/>
    <property type="match status" value="1"/>
</dbReference>
<feature type="compositionally biased region" description="Basic residues" evidence="3">
    <location>
        <begin position="44"/>
        <end position="58"/>
    </location>
</feature>
<feature type="compositionally biased region" description="Polar residues" evidence="3">
    <location>
        <begin position="491"/>
        <end position="511"/>
    </location>
</feature>
<dbReference type="GO" id="GO:0003677">
    <property type="term" value="F:DNA binding"/>
    <property type="evidence" value="ECO:0007669"/>
    <property type="project" value="InterPro"/>
</dbReference>